<protein>
    <submittedName>
        <fullName evidence="2">Uncharacterized protein</fullName>
    </submittedName>
</protein>
<dbReference type="AlphaFoldDB" id="A0A9P4I4X6"/>
<gene>
    <name evidence="2" type="ORF">NA57DRAFT_59951</name>
</gene>
<evidence type="ECO:0000256" key="1">
    <source>
        <dbReference type="SAM" id="MobiDB-lite"/>
    </source>
</evidence>
<proteinExistence type="predicted"/>
<accession>A0A9P4I4X6</accession>
<name>A0A9P4I4X6_9PEZI</name>
<comment type="caution">
    <text evidence="2">The sequence shown here is derived from an EMBL/GenBank/DDBJ whole genome shotgun (WGS) entry which is preliminary data.</text>
</comment>
<feature type="region of interest" description="Disordered" evidence="1">
    <location>
        <begin position="107"/>
        <end position="161"/>
    </location>
</feature>
<organism evidence="2 3">
    <name type="scientific">Rhizodiscina lignyota</name>
    <dbReference type="NCBI Taxonomy" id="1504668"/>
    <lineage>
        <taxon>Eukaryota</taxon>
        <taxon>Fungi</taxon>
        <taxon>Dikarya</taxon>
        <taxon>Ascomycota</taxon>
        <taxon>Pezizomycotina</taxon>
        <taxon>Dothideomycetes</taxon>
        <taxon>Pleosporomycetidae</taxon>
        <taxon>Aulographales</taxon>
        <taxon>Rhizodiscinaceae</taxon>
        <taxon>Rhizodiscina</taxon>
    </lineage>
</organism>
<evidence type="ECO:0000313" key="2">
    <source>
        <dbReference type="EMBL" id="KAF2095211.1"/>
    </source>
</evidence>
<reference evidence="2" key="1">
    <citation type="journal article" date="2020" name="Stud. Mycol.">
        <title>101 Dothideomycetes genomes: a test case for predicting lifestyles and emergence of pathogens.</title>
        <authorList>
            <person name="Haridas S."/>
            <person name="Albert R."/>
            <person name="Binder M."/>
            <person name="Bloem J."/>
            <person name="Labutti K."/>
            <person name="Salamov A."/>
            <person name="Andreopoulos B."/>
            <person name="Baker S."/>
            <person name="Barry K."/>
            <person name="Bills G."/>
            <person name="Bluhm B."/>
            <person name="Cannon C."/>
            <person name="Castanera R."/>
            <person name="Culley D."/>
            <person name="Daum C."/>
            <person name="Ezra D."/>
            <person name="Gonzalez J."/>
            <person name="Henrissat B."/>
            <person name="Kuo A."/>
            <person name="Liang C."/>
            <person name="Lipzen A."/>
            <person name="Lutzoni F."/>
            <person name="Magnuson J."/>
            <person name="Mondo S."/>
            <person name="Nolan M."/>
            <person name="Ohm R."/>
            <person name="Pangilinan J."/>
            <person name="Park H.-J."/>
            <person name="Ramirez L."/>
            <person name="Alfaro M."/>
            <person name="Sun H."/>
            <person name="Tritt A."/>
            <person name="Yoshinaga Y."/>
            <person name="Zwiers L.-H."/>
            <person name="Turgeon B."/>
            <person name="Goodwin S."/>
            <person name="Spatafora J."/>
            <person name="Crous P."/>
            <person name="Grigoriev I."/>
        </authorList>
    </citation>
    <scope>NUCLEOTIDE SEQUENCE</scope>
    <source>
        <strain evidence="2">CBS 133067</strain>
    </source>
</reference>
<dbReference type="EMBL" id="ML978132">
    <property type="protein sequence ID" value="KAF2095211.1"/>
    <property type="molecule type" value="Genomic_DNA"/>
</dbReference>
<dbReference type="Proteomes" id="UP000799772">
    <property type="component" value="Unassembled WGS sequence"/>
</dbReference>
<sequence length="161" mass="17591">MAPNQSIEWTAEADRKLFYAILVHKGLKFGKDDHEAIAKMMSEGELQVEPSPDRVLLDGRLSHSRFRPRASDAPCCSPGAVRNRLSALQTKLKKEGVDNVAGAVTKKGGIALSAKSPNSKRKADTPKDEDDFSSSIKGKKLKYDDSDDDDMDGSDDKDVLV</sequence>
<evidence type="ECO:0000313" key="3">
    <source>
        <dbReference type="Proteomes" id="UP000799772"/>
    </source>
</evidence>
<keyword evidence="3" id="KW-1185">Reference proteome</keyword>